<protein>
    <submittedName>
        <fullName evidence="13">G-protein coupled receptors family 1 profile domain-containing protein</fullName>
    </submittedName>
</protein>
<feature type="transmembrane region" description="Helical" evidence="10">
    <location>
        <begin position="101"/>
        <end position="120"/>
    </location>
</feature>
<keyword evidence="2" id="KW-1003">Cell membrane</keyword>
<evidence type="ECO:0000256" key="2">
    <source>
        <dbReference type="ARBA" id="ARBA00022475"/>
    </source>
</evidence>
<comment type="similarity">
    <text evidence="9">Belongs to the G-protein coupled receptor 1 family.</text>
</comment>
<name>A0A914EMU0_9BILA</name>
<dbReference type="Proteomes" id="UP000887540">
    <property type="component" value="Unplaced"/>
</dbReference>
<evidence type="ECO:0000256" key="1">
    <source>
        <dbReference type="ARBA" id="ARBA00004651"/>
    </source>
</evidence>
<comment type="subcellular location">
    <subcellularLocation>
        <location evidence="1">Cell membrane</location>
        <topology evidence="1">Multi-pass membrane protein</topology>
    </subcellularLocation>
</comment>
<proteinExistence type="inferred from homology"/>
<keyword evidence="3 9" id="KW-0812">Transmembrane</keyword>
<feature type="transmembrane region" description="Helical" evidence="10">
    <location>
        <begin position="284"/>
        <end position="304"/>
    </location>
</feature>
<organism evidence="12 13">
    <name type="scientific">Acrobeloides nanus</name>
    <dbReference type="NCBI Taxonomy" id="290746"/>
    <lineage>
        <taxon>Eukaryota</taxon>
        <taxon>Metazoa</taxon>
        <taxon>Ecdysozoa</taxon>
        <taxon>Nematoda</taxon>
        <taxon>Chromadorea</taxon>
        <taxon>Rhabditida</taxon>
        <taxon>Tylenchina</taxon>
        <taxon>Cephalobomorpha</taxon>
        <taxon>Cephaloboidea</taxon>
        <taxon>Cephalobidae</taxon>
        <taxon>Acrobeloides</taxon>
    </lineage>
</organism>
<dbReference type="PRINTS" id="PR00237">
    <property type="entry name" value="GPCRRHODOPSN"/>
</dbReference>
<dbReference type="Pfam" id="PF00001">
    <property type="entry name" value="7tm_1"/>
    <property type="match status" value="1"/>
</dbReference>
<dbReference type="WBParaSite" id="ACRNAN_scaffold9355.g24210.t1">
    <property type="protein sequence ID" value="ACRNAN_scaffold9355.g24210.t1"/>
    <property type="gene ID" value="ACRNAN_scaffold9355.g24210"/>
</dbReference>
<evidence type="ECO:0000256" key="10">
    <source>
        <dbReference type="SAM" id="Phobius"/>
    </source>
</evidence>
<evidence type="ECO:0000256" key="4">
    <source>
        <dbReference type="ARBA" id="ARBA00022989"/>
    </source>
</evidence>
<evidence type="ECO:0000256" key="6">
    <source>
        <dbReference type="ARBA" id="ARBA00023136"/>
    </source>
</evidence>
<feature type="transmembrane region" description="Helical" evidence="10">
    <location>
        <begin position="196"/>
        <end position="218"/>
    </location>
</feature>
<evidence type="ECO:0000259" key="11">
    <source>
        <dbReference type="PROSITE" id="PS50262"/>
    </source>
</evidence>
<dbReference type="PANTHER" id="PTHR46925">
    <property type="entry name" value="G-PROTEIN COUPLED RECEPTOR TKR-1-RELATED"/>
    <property type="match status" value="1"/>
</dbReference>
<feature type="transmembrane region" description="Helical" evidence="10">
    <location>
        <begin position="26"/>
        <end position="50"/>
    </location>
</feature>
<dbReference type="PROSITE" id="PS00237">
    <property type="entry name" value="G_PROTEIN_RECEP_F1_1"/>
    <property type="match status" value="1"/>
</dbReference>
<dbReference type="InterPro" id="IPR017452">
    <property type="entry name" value="GPCR_Rhodpsn_7TM"/>
</dbReference>
<keyword evidence="6 10" id="KW-0472">Membrane</keyword>
<evidence type="ECO:0000256" key="5">
    <source>
        <dbReference type="ARBA" id="ARBA00023040"/>
    </source>
</evidence>
<dbReference type="InterPro" id="IPR001681">
    <property type="entry name" value="Neurokn_rcpt"/>
</dbReference>
<feature type="transmembrane region" description="Helical" evidence="10">
    <location>
        <begin position="62"/>
        <end position="81"/>
    </location>
</feature>
<dbReference type="PROSITE" id="PS50262">
    <property type="entry name" value="G_PROTEIN_RECEP_F1_2"/>
    <property type="match status" value="1"/>
</dbReference>
<dbReference type="PANTHER" id="PTHR46925:SF2">
    <property type="entry name" value="G-PROTEIN COUPLED RECEPTOR TKR-1-RELATED"/>
    <property type="match status" value="1"/>
</dbReference>
<feature type="transmembrane region" description="Helical" evidence="10">
    <location>
        <begin position="244"/>
        <end position="264"/>
    </location>
</feature>
<reference evidence="13" key="1">
    <citation type="submission" date="2022-11" db="UniProtKB">
        <authorList>
            <consortium name="WormBaseParasite"/>
        </authorList>
    </citation>
    <scope>IDENTIFICATION</scope>
</reference>
<dbReference type="SUPFAM" id="SSF81321">
    <property type="entry name" value="Family A G protein-coupled receptor-like"/>
    <property type="match status" value="1"/>
</dbReference>
<dbReference type="Gene3D" id="1.20.1070.10">
    <property type="entry name" value="Rhodopsin 7-helix transmembrane proteins"/>
    <property type="match status" value="1"/>
</dbReference>
<keyword evidence="8 9" id="KW-0807">Transducer</keyword>
<keyword evidence="7 9" id="KW-0675">Receptor</keyword>
<evidence type="ECO:0000256" key="8">
    <source>
        <dbReference type="ARBA" id="ARBA00023224"/>
    </source>
</evidence>
<dbReference type="AlphaFoldDB" id="A0A914EMU0"/>
<feature type="domain" description="G-protein coupled receptors family 1 profile" evidence="11">
    <location>
        <begin position="42"/>
        <end position="301"/>
    </location>
</feature>
<keyword evidence="4 10" id="KW-1133">Transmembrane helix</keyword>
<evidence type="ECO:0000256" key="3">
    <source>
        <dbReference type="ARBA" id="ARBA00022692"/>
    </source>
</evidence>
<dbReference type="InterPro" id="IPR000276">
    <property type="entry name" value="GPCR_Rhodpsn"/>
</dbReference>
<sequence>MPRGRAKLPDLDCNPSPLQHSIPVQIFVAIAFTSLIIAALIGNLVVMWIICSSKVMRKSFNFFLFNIAVADFLMALMNAGTTWTFNFYYDWWYGDFCPINHFFGVVPTCVSIFTMMVVSYDRCVAVVNPLRKRPLSSKRTFLIIIMIWIIASLIGLPAAISARVETEYFYSSTLNKIGQRQICHNAFSYKFLYDTFLFTIQYVIPLFILSFTYGRIVFTFKKDDFYANVQATKSHQNIHAKQRVVKMLGLVVLIFMLAWLPYQLHHLLLERLNINFEILSYSYMFFYWLAMSACAYNPIIYCYFNVRFRIGFRYAFRWLPCVKYSQQEYEHSELFPEATRLLTSNIKRNLTHNSSLHLSKDSVTVSTRLPKHSLNM</sequence>
<dbReference type="GO" id="GO:0005886">
    <property type="term" value="C:plasma membrane"/>
    <property type="evidence" value="ECO:0007669"/>
    <property type="project" value="UniProtKB-SubCell"/>
</dbReference>
<keyword evidence="5 9" id="KW-0297">G-protein coupled receptor</keyword>
<dbReference type="GO" id="GO:0004995">
    <property type="term" value="F:tachykinin receptor activity"/>
    <property type="evidence" value="ECO:0007669"/>
    <property type="project" value="InterPro"/>
</dbReference>
<evidence type="ECO:0000256" key="7">
    <source>
        <dbReference type="ARBA" id="ARBA00023170"/>
    </source>
</evidence>
<keyword evidence="12" id="KW-1185">Reference proteome</keyword>
<evidence type="ECO:0000313" key="13">
    <source>
        <dbReference type="WBParaSite" id="ACRNAN_scaffold9355.g24210.t1"/>
    </source>
</evidence>
<feature type="transmembrane region" description="Helical" evidence="10">
    <location>
        <begin position="141"/>
        <end position="160"/>
    </location>
</feature>
<evidence type="ECO:0000256" key="9">
    <source>
        <dbReference type="RuleBase" id="RU000688"/>
    </source>
</evidence>
<accession>A0A914EMU0</accession>
<evidence type="ECO:0000313" key="12">
    <source>
        <dbReference type="Proteomes" id="UP000887540"/>
    </source>
</evidence>